<keyword evidence="1" id="KW-0732">Signal</keyword>
<dbReference type="AlphaFoldDB" id="A0A316ALI2"/>
<dbReference type="EMBL" id="QGDT01000005">
    <property type="protein sequence ID" value="PWJ57914.1"/>
    <property type="molecule type" value="Genomic_DNA"/>
</dbReference>
<dbReference type="Gene3D" id="3.40.1260.10">
    <property type="entry name" value="DsrEFH-like"/>
    <property type="match status" value="1"/>
</dbReference>
<reference evidence="2 3" key="1">
    <citation type="submission" date="2018-03" db="EMBL/GenBank/DDBJ databases">
        <title>Genomic Encyclopedia of Archaeal and Bacterial Type Strains, Phase II (KMG-II): from individual species to whole genera.</title>
        <authorList>
            <person name="Goeker M."/>
        </authorList>
    </citation>
    <scope>NUCLEOTIDE SEQUENCE [LARGE SCALE GENOMIC DNA]</scope>
    <source>
        <strain evidence="2 3">DSM 100346</strain>
    </source>
</reference>
<dbReference type="PANTHER" id="PTHR37691:SF1">
    <property type="entry name" value="BLR3518 PROTEIN"/>
    <property type="match status" value="1"/>
</dbReference>
<feature type="chain" id="PRO_5016252338" evidence="1">
    <location>
        <begin position="30"/>
        <end position="158"/>
    </location>
</feature>
<evidence type="ECO:0000313" key="3">
    <source>
        <dbReference type="Proteomes" id="UP000245880"/>
    </source>
</evidence>
<evidence type="ECO:0000256" key="1">
    <source>
        <dbReference type="SAM" id="SignalP"/>
    </source>
</evidence>
<name>A0A316ALI2_9BACT</name>
<dbReference type="InterPro" id="IPR003787">
    <property type="entry name" value="Sulphur_relay_DsrE/F-like"/>
</dbReference>
<gene>
    <name evidence="2" type="ORF">CLV98_10594</name>
</gene>
<accession>A0A316ALI2</accession>
<dbReference type="Proteomes" id="UP000245880">
    <property type="component" value="Unassembled WGS sequence"/>
</dbReference>
<dbReference type="InterPro" id="IPR027396">
    <property type="entry name" value="DsrEFH-like"/>
</dbReference>
<organism evidence="2 3">
    <name type="scientific">Dyadobacter jejuensis</name>
    <dbReference type="NCBI Taxonomy" id="1082580"/>
    <lineage>
        <taxon>Bacteria</taxon>
        <taxon>Pseudomonadati</taxon>
        <taxon>Bacteroidota</taxon>
        <taxon>Cytophagia</taxon>
        <taxon>Cytophagales</taxon>
        <taxon>Spirosomataceae</taxon>
        <taxon>Dyadobacter</taxon>
    </lineage>
</organism>
<comment type="caution">
    <text evidence="2">The sequence shown here is derived from an EMBL/GenBank/DDBJ whole genome shotgun (WGS) entry which is preliminary data.</text>
</comment>
<keyword evidence="3" id="KW-1185">Reference proteome</keyword>
<dbReference type="PANTHER" id="PTHR37691">
    <property type="entry name" value="BLR3518 PROTEIN"/>
    <property type="match status" value="1"/>
</dbReference>
<protein>
    <submittedName>
        <fullName evidence="2">Uncharacterized protein</fullName>
    </submittedName>
</protein>
<dbReference type="Pfam" id="PF02635">
    <property type="entry name" value="DsrE"/>
    <property type="match status" value="1"/>
</dbReference>
<feature type="signal peptide" evidence="1">
    <location>
        <begin position="1"/>
        <end position="29"/>
    </location>
</feature>
<dbReference type="SUPFAM" id="SSF75169">
    <property type="entry name" value="DsrEFH-like"/>
    <property type="match status" value="1"/>
</dbReference>
<sequence>MKYRMKYRIKMSKIALLLISLFVSLDALAQHQTTDFHGAVAELDSYKVVFQLNSGDDKVIKGTMRNILNSLEDPRLKGKLQVELVVHSGGVVVFRKDHPYEAQLKALQAKGVILAECENTIREKNISKDQLFDFISYVPSGNGEIIIRQQQGWAIVHP</sequence>
<evidence type="ECO:0000313" key="2">
    <source>
        <dbReference type="EMBL" id="PWJ57914.1"/>
    </source>
</evidence>
<proteinExistence type="predicted"/>